<dbReference type="PANTHER" id="PTHR43004">
    <property type="entry name" value="TRK SYSTEM POTASSIUM UPTAKE PROTEIN"/>
    <property type="match status" value="1"/>
</dbReference>
<dbReference type="Gene3D" id="3.30.9.10">
    <property type="entry name" value="D-Amino Acid Oxidase, subunit A, domain 2"/>
    <property type="match status" value="1"/>
</dbReference>
<accession>L7JDF8</accession>
<keyword evidence="7" id="KW-0503">Monooxygenase</keyword>
<dbReference type="PRINTS" id="PR00420">
    <property type="entry name" value="RNGMNOXGNASE"/>
</dbReference>
<dbReference type="Pfam" id="PF01494">
    <property type="entry name" value="FAD_binding_3"/>
    <property type="match status" value="1"/>
</dbReference>
<dbReference type="InterPro" id="IPR050641">
    <property type="entry name" value="RIFMO-like"/>
</dbReference>
<dbReference type="PANTHER" id="PTHR43004:SF8">
    <property type="entry name" value="FAD-BINDING DOMAIN-CONTAINING PROTEIN-RELATED"/>
    <property type="match status" value="1"/>
</dbReference>
<protein>
    <submittedName>
        <fullName evidence="7">Phenol 2-monooxygenase</fullName>
    </submittedName>
</protein>
<feature type="domain" description="FAD-binding" evidence="6">
    <location>
        <begin position="259"/>
        <end position="596"/>
    </location>
</feature>
<dbReference type="EMBL" id="JH795289">
    <property type="protein sequence ID" value="ELQ65575.1"/>
    <property type="molecule type" value="Genomic_DNA"/>
</dbReference>
<proteinExistence type="predicted"/>
<keyword evidence="3" id="KW-0560">Oxidoreductase</keyword>
<dbReference type="InterPro" id="IPR036188">
    <property type="entry name" value="FAD/NAD-bd_sf"/>
</dbReference>
<sequence>MRFQTTVALIAVVGMTAATAVQPRQDISADDAELTRKCKAAAETLDKEVKTPETLEKIFKADVCELIKLEKELDPKKLEEEAVKYNKDLETWAAQSDENMETLTEATVCLVTALAVLGAAGEVLKQQGVNVEKALEDALKEEAKKCKDSPSAIGTPYPTNPGTATTSPAKDASARSVVPLGLGAVAFVVLAVFEYVAESCPLPKLSAENFIYQSGCNLMPMKARLADWVLPVIQPNLKITSTPQVSRTSSNPSGYVWAECLRDLGLEQDAVAHGVRGKAMSSMRWSGTMVGEDYGKVHAWGESPKTAHDVRIASPCEFLDLPQYWMEPLLVRYATHHGVEMRFKTELVSFEREESSGAIMCTLRDLTTQHTYLVQTTYLFGADGARSVVAHSSAANFSFDHKPSKGMACNILLKADLSRVTNAAERFGGLNWLMQPDLKARFGIAPALRMVRPWHTWLMVAFAPGEKDDPFQGLTPTSPRLLEFLRLSIGDPDVDIEVLKVDPWMIRESVALSFGCGSKKQDDDGDEGKDDGHDIFILGDAAHRHPPSYGMGSNTGIQDAYNLGWKAAFVARGLAGASLLNSYSAERQPVGADLVRISNEGMVSHFAVWEQLGMMAPTAEDGLRQVQELSEASAAGAERRAKLHEALENMRSECESLGLNMNQWYQSGAIYLDDEPAPRPELRGDPVVDIQISTYPGGRLPHAWLKVPKCGNEPSTQDLAGGGSFCLLTGHGGEAWREAADAIAKETGIPIKTVAIGFGLDYHDVNRQWAARREVGEDGCVLVRPDRFVAWRATGAVADCKAKLGVVLDRILSREEL</sequence>
<dbReference type="GO" id="GO:0071949">
    <property type="term" value="F:FAD binding"/>
    <property type="evidence" value="ECO:0007669"/>
    <property type="project" value="InterPro"/>
</dbReference>
<feature type="chain" id="PRO_5003978540" evidence="5">
    <location>
        <begin position="21"/>
        <end position="817"/>
    </location>
</feature>
<dbReference type="Gene3D" id="3.40.30.120">
    <property type="match status" value="1"/>
</dbReference>
<evidence type="ECO:0000256" key="3">
    <source>
        <dbReference type="ARBA" id="ARBA00023002"/>
    </source>
</evidence>
<evidence type="ECO:0000259" key="6">
    <source>
        <dbReference type="Pfam" id="PF01494"/>
    </source>
</evidence>
<dbReference type="SUPFAM" id="SSF51905">
    <property type="entry name" value="FAD/NAD(P)-binding domain"/>
    <property type="match status" value="1"/>
</dbReference>
<keyword evidence="2" id="KW-0274">FAD</keyword>
<keyword evidence="1" id="KW-0285">Flavoprotein</keyword>
<dbReference type="Pfam" id="PF21274">
    <property type="entry name" value="Rng_hyd_C"/>
    <property type="match status" value="1"/>
</dbReference>
<dbReference type="GO" id="GO:0016709">
    <property type="term" value="F:oxidoreductase activity, acting on paired donors, with incorporation or reduction of molecular oxygen, NAD(P)H as one donor, and incorporation of one atom of oxygen"/>
    <property type="evidence" value="ECO:0007669"/>
    <property type="project" value="UniProtKB-ARBA"/>
</dbReference>
<evidence type="ECO:0000256" key="4">
    <source>
        <dbReference type="SAM" id="MobiDB-lite"/>
    </source>
</evidence>
<dbReference type="Gene3D" id="3.50.50.60">
    <property type="entry name" value="FAD/NAD(P)-binding domain"/>
    <property type="match status" value="1"/>
</dbReference>
<name>L7JDF8_PYRO1</name>
<evidence type="ECO:0000256" key="5">
    <source>
        <dbReference type="SAM" id="SignalP"/>
    </source>
</evidence>
<organism>
    <name type="scientific">Pyricularia oryzae (strain P131)</name>
    <name type="common">Rice blast fungus</name>
    <name type="synonym">Magnaporthe oryzae</name>
    <dbReference type="NCBI Taxonomy" id="1143193"/>
    <lineage>
        <taxon>Eukaryota</taxon>
        <taxon>Fungi</taxon>
        <taxon>Dikarya</taxon>
        <taxon>Ascomycota</taxon>
        <taxon>Pezizomycotina</taxon>
        <taxon>Sordariomycetes</taxon>
        <taxon>Sordariomycetidae</taxon>
        <taxon>Magnaporthales</taxon>
        <taxon>Pyriculariaceae</taxon>
        <taxon>Pyricularia</taxon>
    </lineage>
</organism>
<evidence type="ECO:0000313" key="7">
    <source>
        <dbReference type="EMBL" id="ELQ65575.1"/>
    </source>
</evidence>
<dbReference type="AlphaFoldDB" id="L7JDF8"/>
<feature type="signal peptide" evidence="5">
    <location>
        <begin position="1"/>
        <end position="20"/>
    </location>
</feature>
<keyword evidence="5" id="KW-0732">Signal</keyword>
<reference evidence="7" key="1">
    <citation type="journal article" date="2012" name="PLoS Genet.">
        <title>Comparative analysis of the genomes of two field isolates of the rice blast fungus Magnaporthe oryzae.</title>
        <authorList>
            <person name="Xue M."/>
            <person name="Yang J."/>
            <person name="Li Z."/>
            <person name="Hu S."/>
            <person name="Yao N."/>
            <person name="Dean R.A."/>
            <person name="Zhao W."/>
            <person name="Shen M."/>
            <person name="Zhang H."/>
            <person name="Li C."/>
            <person name="Liu L."/>
            <person name="Cao L."/>
            <person name="Xu X."/>
            <person name="Xing Y."/>
            <person name="Hsiang T."/>
            <person name="Zhang Z."/>
            <person name="Xu J.R."/>
            <person name="Peng Y.L."/>
        </authorList>
    </citation>
    <scope>NUCLEOTIDE SEQUENCE [LARGE SCALE GENOMIC DNA]</scope>
    <source>
        <strain evidence="7">P131</strain>
    </source>
</reference>
<evidence type="ECO:0000256" key="1">
    <source>
        <dbReference type="ARBA" id="ARBA00022630"/>
    </source>
</evidence>
<gene>
    <name evidence="7" type="ORF">OOW_P131scaffold00477g8</name>
</gene>
<dbReference type="InterPro" id="IPR002938">
    <property type="entry name" value="FAD-bd"/>
</dbReference>
<evidence type="ECO:0000256" key="2">
    <source>
        <dbReference type="ARBA" id="ARBA00022827"/>
    </source>
</evidence>
<feature type="region of interest" description="Disordered" evidence="4">
    <location>
        <begin position="149"/>
        <end position="169"/>
    </location>
</feature>